<name>A0A0B2VAU7_TOXCA</name>
<protein>
    <submittedName>
        <fullName evidence="2">Uncharacterized protein</fullName>
    </submittedName>
</protein>
<sequence>MEQLFMMKIWHRIVTAKKETKSLTALSRYSPAEQKHGTPSRLREWRRKKKTKNMNQ</sequence>
<dbReference type="AlphaFoldDB" id="A0A0B2VAU7"/>
<dbReference type="Proteomes" id="UP000031036">
    <property type="component" value="Unassembled WGS sequence"/>
</dbReference>
<reference evidence="2 3" key="1">
    <citation type="submission" date="2014-11" db="EMBL/GenBank/DDBJ databases">
        <title>Genetic blueprint of the zoonotic pathogen Toxocara canis.</title>
        <authorList>
            <person name="Zhu X.-Q."/>
            <person name="Korhonen P.K."/>
            <person name="Cai H."/>
            <person name="Young N.D."/>
            <person name="Nejsum P."/>
            <person name="von Samson-Himmelstjerna G."/>
            <person name="Boag P.R."/>
            <person name="Tan P."/>
            <person name="Li Q."/>
            <person name="Min J."/>
            <person name="Yang Y."/>
            <person name="Wang X."/>
            <person name="Fang X."/>
            <person name="Hall R.S."/>
            <person name="Hofmann A."/>
            <person name="Sternberg P.W."/>
            <person name="Jex A.R."/>
            <person name="Gasser R.B."/>
        </authorList>
    </citation>
    <scope>NUCLEOTIDE SEQUENCE [LARGE SCALE GENOMIC DNA]</scope>
    <source>
        <strain evidence="2">PN_DK_2014</strain>
    </source>
</reference>
<feature type="compositionally biased region" description="Basic residues" evidence="1">
    <location>
        <begin position="44"/>
        <end position="56"/>
    </location>
</feature>
<evidence type="ECO:0000256" key="1">
    <source>
        <dbReference type="SAM" id="MobiDB-lite"/>
    </source>
</evidence>
<proteinExistence type="predicted"/>
<dbReference type="EMBL" id="JPKZ01001701">
    <property type="protein sequence ID" value="KHN80626.1"/>
    <property type="molecule type" value="Genomic_DNA"/>
</dbReference>
<feature type="region of interest" description="Disordered" evidence="1">
    <location>
        <begin position="26"/>
        <end position="56"/>
    </location>
</feature>
<accession>A0A0B2VAU7</accession>
<organism evidence="2 3">
    <name type="scientific">Toxocara canis</name>
    <name type="common">Canine roundworm</name>
    <dbReference type="NCBI Taxonomy" id="6265"/>
    <lineage>
        <taxon>Eukaryota</taxon>
        <taxon>Metazoa</taxon>
        <taxon>Ecdysozoa</taxon>
        <taxon>Nematoda</taxon>
        <taxon>Chromadorea</taxon>
        <taxon>Rhabditida</taxon>
        <taxon>Spirurina</taxon>
        <taxon>Ascaridomorpha</taxon>
        <taxon>Ascaridoidea</taxon>
        <taxon>Toxocaridae</taxon>
        <taxon>Toxocara</taxon>
    </lineage>
</organism>
<comment type="caution">
    <text evidence="2">The sequence shown here is derived from an EMBL/GenBank/DDBJ whole genome shotgun (WGS) entry which is preliminary data.</text>
</comment>
<keyword evidence="3" id="KW-1185">Reference proteome</keyword>
<evidence type="ECO:0000313" key="3">
    <source>
        <dbReference type="Proteomes" id="UP000031036"/>
    </source>
</evidence>
<gene>
    <name evidence="2" type="ORF">Tcan_14057</name>
</gene>
<evidence type="ECO:0000313" key="2">
    <source>
        <dbReference type="EMBL" id="KHN80626.1"/>
    </source>
</evidence>